<dbReference type="InterPro" id="IPR012318">
    <property type="entry name" value="HTH_CRP"/>
</dbReference>
<dbReference type="Proteomes" id="UP000053612">
    <property type="component" value="Unassembled WGS sequence"/>
</dbReference>
<dbReference type="GO" id="GO:0003677">
    <property type="term" value="F:DNA binding"/>
    <property type="evidence" value="ECO:0007669"/>
    <property type="project" value="UniProtKB-KW"/>
</dbReference>
<dbReference type="Pfam" id="PF13545">
    <property type="entry name" value="HTH_Crp_2"/>
    <property type="match status" value="1"/>
</dbReference>
<dbReference type="InterPro" id="IPR036388">
    <property type="entry name" value="WH-like_DNA-bd_sf"/>
</dbReference>
<dbReference type="EMBL" id="LKLS01000082">
    <property type="protein sequence ID" value="KSU19785.1"/>
    <property type="molecule type" value="Genomic_DNA"/>
</dbReference>
<dbReference type="SMART" id="SM00100">
    <property type="entry name" value="cNMP"/>
    <property type="match status" value="1"/>
</dbReference>
<dbReference type="CDD" id="cd00092">
    <property type="entry name" value="HTH_CRP"/>
    <property type="match status" value="1"/>
</dbReference>
<dbReference type="InterPro" id="IPR018490">
    <property type="entry name" value="cNMP-bd_dom_sf"/>
</dbReference>
<dbReference type="PROSITE" id="PS51063">
    <property type="entry name" value="HTH_CRP_2"/>
    <property type="match status" value="1"/>
</dbReference>
<dbReference type="Gene3D" id="1.10.10.10">
    <property type="entry name" value="Winged helix-like DNA-binding domain superfamily/Winged helix DNA-binding domain"/>
    <property type="match status" value="1"/>
</dbReference>
<evidence type="ECO:0000256" key="1">
    <source>
        <dbReference type="ARBA" id="ARBA00023015"/>
    </source>
</evidence>
<accession>A0A0V8E278</accession>
<dbReference type="GO" id="GO:0003700">
    <property type="term" value="F:DNA-binding transcription factor activity"/>
    <property type="evidence" value="ECO:0007669"/>
    <property type="project" value="TreeGrafter"/>
</dbReference>
<feature type="domain" description="Cyclic nucleotide-binding" evidence="4">
    <location>
        <begin position="12"/>
        <end position="114"/>
    </location>
</feature>
<dbReference type="SMART" id="SM00419">
    <property type="entry name" value="HTH_CRP"/>
    <property type="match status" value="1"/>
</dbReference>
<dbReference type="CDD" id="cd00038">
    <property type="entry name" value="CAP_ED"/>
    <property type="match status" value="1"/>
</dbReference>
<dbReference type="Gene3D" id="2.60.120.10">
    <property type="entry name" value="Jelly Rolls"/>
    <property type="match status" value="1"/>
</dbReference>
<evidence type="ECO:0000256" key="3">
    <source>
        <dbReference type="ARBA" id="ARBA00023163"/>
    </source>
</evidence>
<dbReference type="AlphaFoldDB" id="A0A0V8E278"/>
<dbReference type="SUPFAM" id="SSF51206">
    <property type="entry name" value="cAMP-binding domain-like"/>
    <property type="match status" value="1"/>
</dbReference>
<keyword evidence="2" id="KW-0238">DNA-binding</keyword>
<dbReference type="InterPro" id="IPR000595">
    <property type="entry name" value="cNMP-bd_dom"/>
</dbReference>
<dbReference type="PROSITE" id="PS50042">
    <property type="entry name" value="CNMP_BINDING_3"/>
    <property type="match status" value="1"/>
</dbReference>
<dbReference type="InterPro" id="IPR050397">
    <property type="entry name" value="Env_Response_Regulators"/>
</dbReference>
<dbReference type="InterPro" id="IPR036390">
    <property type="entry name" value="WH_DNA-bd_sf"/>
</dbReference>
<dbReference type="SUPFAM" id="SSF46785">
    <property type="entry name" value="Winged helix' DNA-binding domain"/>
    <property type="match status" value="1"/>
</dbReference>
<dbReference type="PRINTS" id="PR00034">
    <property type="entry name" value="HTHCRP"/>
</dbReference>
<name>A0A0V8E278_LACLL</name>
<dbReference type="PATRIC" id="fig|1360.109.peg.2376"/>
<evidence type="ECO:0000256" key="2">
    <source>
        <dbReference type="ARBA" id="ARBA00023125"/>
    </source>
</evidence>
<reference evidence="7" key="1">
    <citation type="submission" date="2015-10" db="EMBL/GenBank/DDBJ databases">
        <title>Draft Genome Sequences of 11 Lactococcus lactis subspecies cremoris strains.</title>
        <authorList>
            <person name="Wels M."/>
            <person name="Backus L."/>
            <person name="Boekhorst J."/>
            <person name="Dijkstra A."/>
            <person name="Beerthuizen M."/>
            <person name="Kelly W."/>
            <person name="Siezen R."/>
            <person name="Bachmann H."/>
            <person name="Van Hijum S."/>
        </authorList>
    </citation>
    <scope>NUCLEOTIDE SEQUENCE [LARGE SCALE GENOMIC DNA]</scope>
    <source>
        <strain evidence="7">LMG9449</strain>
    </source>
</reference>
<evidence type="ECO:0000313" key="7">
    <source>
        <dbReference type="Proteomes" id="UP000053612"/>
    </source>
</evidence>
<dbReference type="GO" id="GO:0005829">
    <property type="term" value="C:cytosol"/>
    <property type="evidence" value="ECO:0007669"/>
    <property type="project" value="TreeGrafter"/>
</dbReference>
<keyword evidence="3" id="KW-0804">Transcription</keyword>
<evidence type="ECO:0000259" key="4">
    <source>
        <dbReference type="PROSITE" id="PS50042"/>
    </source>
</evidence>
<organism evidence="6 7">
    <name type="scientific">Lactococcus lactis subsp. lactis</name>
    <name type="common">Streptococcus lactis</name>
    <dbReference type="NCBI Taxonomy" id="1360"/>
    <lineage>
        <taxon>Bacteria</taxon>
        <taxon>Bacillati</taxon>
        <taxon>Bacillota</taxon>
        <taxon>Bacilli</taxon>
        <taxon>Lactobacillales</taxon>
        <taxon>Streptococcaceae</taxon>
        <taxon>Lactococcus</taxon>
    </lineage>
</organism>
<proteinExistence type="predicted"/>
<dbReference type="InterPro" id="IPR014710">
    <property type="entry name" value="RmlC-like_jellyroll"/>
</dbReference>
<evidence type="ECO:0000313" key="6">
    <source>
        <dbReference type="EMBL" id="KSU19785.1"/>
    </source>
</evidence>
<dbReference type="RefSeq" id="WP_058224682.1">
    <property type="nucleotide sequence ID" value="NZ_LKLS01000082.1"/>
</dbReference>
<evidence type="ECO:0000259" key="5">
    <source>
        <dbReference type="PROSITE" id="PS51063"/>
    </source>
</evidence>
<protein>
    <submittedName>
        <fullName evidence="6">Transcriptional regulator Crp/Fnr family</fullName>
    </submittedName>
</protein>
<keyword evidence="1" id="KW-0805">Transcription regulation</keyword>
<comment type="caution">
    <text evidence="6">The sequence shown here is derived from an EMBL/GenBank/DDBJ whole genome shotgun (WGS) entry which is preliminary data.</text>
</comment>
<feature type="domain" description="HTH crp-type" evidence="5">
    <location>
        <begin position="145"/>
        <end position="216"/>
    </location>
</feature>
<dbReference type="PANTHER" id="PTHR24567">
    <property type="entry name" value="CRP FAMILY TRANSCRIPTIONAL REGULATORY PROTEIN"/>
    <property type="match status" value="1"/>
</dbReference>
<dbReference type="Pfam" id="PF00027">
    <property type="entry name" value="cNMP_binding"/>
    <property type="match status" value="1"/>
</dbReference>
<gene>
    <name evidence="6" type="ORF">LMG9449_0674</name>
</gene>
<dbReference type="PANTHER" id="PTHR24567:SF28">
    <property type="entry name" value="LISTERIOLYSIN REGULATORY PROTEIN"/>
    <property type="match status" value="1"/>
</dbReference>
<sequence length="223" mass="25482">MTKIGCVHRVPLFNNLACDERSEVQELLYHKTFQKGEIIFSPDDPEQLSIVSAGAMKIYKLSKTGKEQLIRIVNEGEYDGENYLFGLSNDSLYGEAIKETKVCILYKSDFNKLINLYPQLSCKLLQLNAYKSLEVEKQLQLLAIDSIEARLATYFSQLSLLSEVMTEETITIPVSLKELASYLATSPETISRKLRAFQEGGLINRKGKKIILFRSFWNKFDFL</sequence>